<dbReference type="GO" id="GO:0006508">
    <property type="term" value="P:proteolysis"/>
    <property type="evidence" value="ECO:0007669"/>
    <property type="project" value="InterPro"/>
</dbReference>
<keyword evidence="4" id="KW-1185">Reference proteome</keyword>
<dbReference type="Gene3D" id="2.130.10.10">
    <property type="entry name" value="YVTN repeat-like/Quinoprotein amine dehydrogenase"/>
    <property type="match status" value="1"/>
</dbReference>
<dbReference type="InterPro" id="IPR001375">
    <property type="entry name" value="Peptidase_S9_cat"/>
</dbReference>
<comment type="caution">
    <text evidence="3">The sequence shown here is derived from an EMBL/GenBank/DDBJ whole genome shotgun (WGS) entry which is preliminary data.</text>
</comment>
<dbReference type="InterPro" id="IPR029058">
    <property type="entry name" value="AB_hydrolase_fold"/>
</dbReference>
<protein>
    <submittedName>
        <fullName evidence="3">S9 family peptidase</fullName>
    </submittedName>
</protein>
<dbReference type="PANTHER" id="PTHR42776">
    <property type="entry name" value="SERINE PEPTIDASE S9 FAMILY MEMBER"/>
    <property type="match status" value="1"/>
</dbReference>
<dbReference type="SUPFAM" id="SSF82171">
    <property type="entry name" value="DPP6 N-terminal domain-like"/>
    <property type="match status" value="1"/>
</dbReference>
<proteinExistence type="predicted"/>
<accession>A0A6M1T414</accession>
<evidence type="ECO:0000256" key="1">
    <source>
        <dbReference type="ARBA" id="ARBA00022801"/>
    </source>
</evidence>
<dbReference type="Proteomes" id="UP000479132">
    <property type="component" value="Unassembled WGS sequence"/>
</dbReference>
<dbReference type="InterPro" id="IPR015943">
    <property type="entry name" value="WD40/YVTN_repeat-like_dom_sf"/>
</dbReference>
<dbReference type="Gene3D" id="2.120.10.30">
    <property type="entry name" value="TolB, C-terminal domain"/>
    <property type="match status" value="1"/>
</dbReference>
<dbReference type="SUPFAM" id="SSF53474">
    <property type="entry name" value="alpha/beta-Hydrolases"/>
    <property type="match status" value="1"/>
</dbReference>
<keyword evidence="1" id="KW-0378">Hydrolase</keyword>
<dbReference type="EMBL" id="JAALLS010000012">
    <property type="protein sequence ID" value="NGP88829.1"/>
    <property type="molecule type" value="Genomic_DNA"/>
</dbReference>
<gene>
    <name evidence="3" type="ORF">G3569_10710</name>
</gene>
<reference evidence="3 4" key="1">
    <citation type="submission" date="2020-02" db="EMBL/GenBank/DDBJ databases">
        <title>Aliifodinibius halophilus 2W32, complete genome.</title>
        <authorList>
            <person name="Li Y."/>
            <person name="Wu S."/>
        </authorList>
    </citation>
    <scope>NUCLEOTIDE SEQUENCE [LARGE SCALE GENOMIC DNA]</scope>
    <source>
        <strain evidence="3 4">2W32</strain>
    </source>
</reference>
<dbReference type="Gene3D" id="3.40.50.1820">
    <property type="entry name" value="alpha/beta hydrolase"/>
    <property type="match status" value="1"/>
</dbReference>
<evidence type="ECO:0000313" key="3">
    <source>
        <dbReference type="EMBL" id="NGP88829.1"/>
    </source>
</evidence>
<dbReference type="GO" id="GO:0004252">
    <property type="term" value="F:serine-type endopeptidase activity"/>
    <property type="evidence" value="ECO:0007669"/>
    <property type="project" value="TreeGrafter"/>
</dbReference>
<dbReference type="Pfam" id="PF00326">
    <property type="entry name" value="Peptidase_S9"/>
    <property type="match status" value="1"/>
</dbReference>
<evidence type="ECO:0000313" key="4">
    <source>
        <dbReference type="Proteomes" id="UP000479132"/>
    </source>
</evidence>
<evidence type="ECO:0000259" key="2">
    <source>
        <dbReference type="Pfam" id="PF00326"/>
    </source>
</evidence>
<dbReference type="InterPro" id="IPR011042">
    <property type="entry name" value="6-blade_b-propeller_TolB-like"/>
</dbReference>
<sequence>MISTRTNYSLLILVSIVLLWPAAIRAQSSTDVLTPEDVANIEQVSDIAIAPSGDKAAYTLRVQADPHKENKPASYHLYLADLASGNSLPYVTTMSVSNIAFRPNHGTITFLGHRSSDETTSLYEISMNGGEAQKIFSFKTAIADYSWASDGDHLAFMAADTNAFAESSLPYEPEVYEENLKQRRGFVTNLAKEGHKPHQLQVEGSVYQMHWSPEGKRLAIAVAPTPLVDDYYMHQQVKITAHHGKEIITEVDHEGKLGDISWSPDGSKLAMIAAADIHDPTAGRLFVISAESGETTQLQPQLKQKFEQFAWAGNDTIYYLTSKGVWSTYGRINTDGTEMTTIVDSDGPSIGSFDRTSDGSTIVTASTATHPSELFQLNDGDLKRITNSNPWLENKKFGEQKVVSWKAEDGTELQGILVYPLDFEEGKRYPMITSVHGGPEAHYDNGWVTGYSDPGQVGAAQGYFVFYPNYRGSTGRGEAFAKSSQADMAGAEFDDIVAGVDELIEVGLIDSAKVGVTGGSYGGYATGWMSTRYTDRFAAGVMFVGISNNISKWGTSDIPEELFLVHARERIWDDYQSFLERSPIYHAGQANTPLLIMAGKQDTRVDPGQSYELYRHIKTRTDTPVRLVLYPGEGHGNAKATARFDYNIRMMRWFNEYLKGDEQQRPAVKVKAEK</sequence>
<name>A0A6M1T414_9BACT</name>
<dbReference type="AlphaFoldDB" id="A0A6M1T414"/>
<feature type="domain" description="Peptidase S9 prolyl oligopeptidase catalytic" evidence="2">
    <location>
        <begin position="456"/>
        <end position="660"/>
    </location>
</feature>
<dbReference type="RefSeq" id="WP_165268945.1">
    <property type="nucleotide sequence ID" value="NZ_JAALLS010000012.1"/>
</dbReference>
<dbReference type="PANTHER" id="PTHR42776:SF27">
    <property type="entry name" value="DIPEPTIDYL PEPTIDASE FAMILY MEMBER 6"/>
    <property type="match status" value="1"/>
</dbReference>
<organism evidence="3 4">
    <name type="scientific">Fodinibius halophilus</name>
    <dbReference type="NCBI Taxonomy" id="1736908"/>
    <lineage>
        <taxon>Bacteria</taxon>
        <taxon>Pseudomonadati</taxon>
        <taxon>Balneolota</taxon>
        <taxon>Balneolia</taxon>
        <taxon>Balneolales</taxon>
        <taxon>Balneolaceae</taxon>
        <taxon>Fodinibius</taxon>
    </lineage>
</organism>